<dbReference type="PANTHER" id="PTHR33841">
    <property type="entry name" value="DNA METHYLTRANSFERASE YEEA-RELATED"/>
    <property type="match status" value="1"/>
</dbReference>
<evidence type="ECO:0000256" key="2">
    <source>
        <dbReference type="ARBA" id="ARBA00022603"/>
    </source>
</evidence>
<reference evidence="10 11" key="1">
    <citation type="journal article" date="2015" name="Nature">
        <title>rRNA introns, odd ribosomes, and small enigmatic genomes across a large radiation of phyla.</title>
        <authorList>
            <person name="Brown C.T."/>
            <person name="Hug L.A."/>
            <person name="Thomas B.C."/>
            <person name="Sharon I."/>
            <person name="Castelle C.J."/>
            <person name="Singh A."/>
            <person name="Wilkins M.J."/>
            <person name="Williams K.H."/>
            <person name="Banfield J.F."/>
        </authorList>
    </citation>
    <scope>NUCLEOTIDE SEQUENCE [LARGE SCALE GENOMIC DNA]</scope>
</reference>
<dbReference type="Pfam" id="PF20464">
    <property type="entry name" value="MmeI_N"/>
    <property type="match status" value="1"/>
</dbReference>
<dbReference type="InterPro" id="IPR046820">
    <property type="entry name" value="MmeI_TRD"/>
</dbReference>
<gene>
    <name evidence="10" type="ORF">UR64_C0024G0004</name>
</gene>
<keyword evidence="3" id="KW-0808">Transferase</keyword>
<evidence type="ECO:0000259" key="9">
    <source>
        <dbReference type="Pfam" id="PF20473"/>
    </source>
</evidence>
<dbReference type="InterPro" id="IPR050953">
    <property type="entry name" value="N4_N6_ade-DNA_methylase"/>
</dbReference>
<dbReference type="Proteomes" id="UP000034952">
    <property type="component" value="Unassembled WGS sequence"/>
</dbReference>
<name>A0A0G0DRE2_9BACT</name>
<dbReference type="InterPro" id="IPR046819">
    <property type="entry name" value="MmeI_hel"/>
</dbReference>
<dbReference type="SUPFAM" id="SSF53335">
    <property type="entry name" value="S-adenosyl-L-methionine-dependent methyltransferases"/>
    <property type="match status" value="1"/>
</dbReference>
<protein>
    <recommendedName>
        <fullName evidence="1">site-specific DNA-methyltransferase (adenine-specific)</fullName>
        <ecNumber evidence="1">2.1.1.72</ecNumber>
    </recommendedName>
</protein>
<dbReference type="Gene3D" id="3.40.50.150">
    <property type="entry name" value="Vaccinia Virus protein VP39"/>
    <property type="match status" value="1"/>
</dbReference>
<dbReference type="InterPro" id="IPR029063">
    <property type="entry name" value="SAM-dependent_MTases_sf"/>
</dbReference>
<dbReference type="GO" id="GO:0032259">
    <property type="term" value="P:methylation"/>
    <property type="evidence" value="ECO:0007669"/>
    <property type="project" value="UniProtKB-KW"/>
</dbReference>
<dbReference type="Pfam" id="PF20467">
    <property type="entry name" value="MmeI_C"/>
    <property type="match status" value="1"/>
</dbReference>
<feature type="domain" description="MmeI-like N-terminal" evidence="5">
    <location>
        <begin position="11"/>
        <end position="172"/>
    </location>
</feature>
<dbReference type="Pfam" id="PF20465">
    <property type="entry name" value="MmeI_hel"/>
    <property type="match status" value="1"/>
</dbReference>
<evidence type="ECO:0000313" key="10">
    <source>
        <dbReference type="EMBL" id="KKP65590.1"/>
    </source>
</evidence>
<evidence type="ECO:0000259" key="8">
    <source>
        <dbReference type="Pfam" id="PF20467"/>
    </source>
</evidence>
<comment type="caution">
    <text evidence="10">The sequence shown here is derived from an EMBL/GenBank/DDBJ whole genome shotgun (WGS) entry which is preliminary data.</text>
</comment>
<dbReference type="PANTHER" id="PTHR33841:SF1">
    <property type="entry name" value="DNA METHYLTRANSFERASE A"/>
    <property type="match status" value="1"/>
</dbReference>
<dbReference type="Pfam" id="PF20466">
    <property type="entry name" value="MmeI_TRD"/>
    <property type="match status" value="1"/>
</dbReference>
<proteinExistence type="predicted"/>
<sequence length="902" mass="104849">MITLNEIRNRAIIFSKEWEREYSEDAEAKSFWDGFFEVFGISRRRVASFEYHVKKIDGKDGFIDVFWKGVMLAEHKSRGRSLDKAYMQAKDYFPGLKEAELPRYIIVSDFEKIKIYDLEKDKQEEFLLKDLHKHIDLFGFISGYTTQVYEKEEEASVKAARLMADFHNEIAKTGYSGHDLEVFLVRMLFCLFADDTGIFTKSSFRNYIENRTNIDGSDLGIHLMQIFEILNTPDEKRQITLDEQLAKFPYINGGIFAERIASVSLDTTARLKLINCCSFDWSDISASIFGSLFQGVMNEKERRQLGAHYTSEINIMKVIQPLFLDELYIEFDKVKHDQKKLDIFHMKLSSLKFLDPACGCGNFLVIAYRELRKLELEVLLKKETAKNAGLRIFGADELSIINVNQFYGIEIEEFPSLVARVAMYLVDHQMNMMFSEKFGHIYARIPLREPASIVNNDALTTDWESVVSKNQLNYILGNPPFIGARLMGKEQKQIFLDTFENTKGAGNIDFVTAWYEKASKYMQGTFIKTAFVSTNSICQGEQVGILWKRLKEKYNITIHFAHQTFKWNNDAPGVAAVYCIIVGFACFDTDKKYLYEYENIKSEPKEKEVKNINAYLVEGEDVFLENRSKPICKVPEIVFGSMPNDGGNFLFTQKEKEEFLEIEPSAEPYIKEMISAKEYLNAEKRYCLWLKDIEPNILRTLPKVLERVENVKKLRSESTREETKELAKTPSLFGEIRQSESDYILIPRVSSDNRDYIPISFFDKEKIAGDTCLIIPNAELYHFGILESEIHMTWVRFVCGRLKDDYRYSNNLVYNNFPWPENVTEEQKKKVEECAQKVLDVRLEFPNSSLADLYDPNTMPPELVKAHTDLDRAVDSCYGRKFVNKEERIEFLFELYKKYTSK</sequence>
<evidence type="ECO:0000259" key="7">
    <source>
        <dbReference type="Pfam" id="PF20466"/>
    </source>
</evidence>
<evidence type="ECO:0000259" key="6">
    <source>
        <dbReference type="Pfam" id="PF20465"/>
    </source>
</evidence>
<evidence type="ECO:0000313" key="11">
    <source>
        <dbReference type="Proteomes" id="UP000034952"/>
    </source>
</evidence>
<dbReference type="GO" id="GO:0003676">
    <property type="term" value="F:nucleic acid binding"/>
    <property type="evidence" value="ECO:0007669"/>
    <property type="project" value="InterPro"/>
</dbReference>
<comment type="catalytic activity">
    <reaction evidence="4">
        <text>a 2'-deoxyadenosine in DNA + S-adenosyl-L-methionine = an N(6)-methyl-2'-deoxyadenosine in DNA + S-adenosyl-L-homocysteine + H(+)</text>
        <dbReference type="Rhea" id="RHEA:15197"/>
        <dbReference type="Rhea" id="RHEA-COMP:12418"/>
        <dbReference type="Rhea" id="RHEA-COMP:12419"/>
        <dbReference type="ChEBI" id="CHEBI:15378"/>
        <dbReference type="ChEBI" id="CHEBI:57856"/>
        <dbReference type="ChEBI" id="CHEBI:59789"/>
        <dbReference type="ChEBI" id="CHEBI:90615"/>
        <dbReference type="ChEBI" id="CHEBI:90616"/>
        <dbReference type="EC" id="2.1.1.72"/>
    </reaction>
</comment>
<evidence type="ECO:0000256" key="3">
    <source>
        <dbReference type="ARBA" id="ARBA00022679"/>
    </source>
</evidence>
<dbReference type="EMBL" id="LBPY01000024">
    <property type="protein sequence ID" value="KKP65590.1"/>
    <property type="molecule type" value="Genomic_DNA"/>
</dbReference>
<feature type="domain" description="MmeI-like helicase spacer" evidence="6">
    <location>
        <begin position="178"/>
        <end position="256"/>
    </location>
</feature>
<feature type="domain" description="MmeI-like target recognition" evidence="7">
    <location>
        <begin position="619"/>
        <end position="821"/>
    </location>
</feature>
<evidence type="ECO:0000256" key="4">
    <source>
        <dbReference type="ARBA" id="ARBA00047942"/>
    </source>
</evidence>
<dbReference type="AlphaFoldDB" id="A0A0G0DRE2"/>
<dbReference type="GO" id="GO:0009007">
    <property type="term" value="F:site-specific DNA-methyltransferase (adenine-specific) activity"/>
    <property type="evidence" value="ECO:0007669"/>
    <property type="project" value="UniProtKB-EC"/>
</dbReference>
<dbReference type="PATRIC" id="fig|1618761.3.peg.799"/>
<evidence type="ECO:0000256" key="1">
    <source>
        <dbReference type="ARBA" id="ARBA00011900"/>
    </source>
</evidence>
<evidence type="ECO:0000259" key="5">
    <source>
        <dbReference type="Pfam" id="PF20464"/>
    </source>
</evidence>
<dbReference type="InterPro" id="IPR046816">
    <property type="entry name" value="MmeI_Mtase"/>
</dbReference>
<dbReference type="InterPro" id="IPR046817">
    <property type="entry name" value="MmeI_N"/>
</dbReference>
<dbReference type="InterPro" id="IPR046818">
    <property type="entry name" value="MmeI_C"/>
</dbReference>
<feature type="domain" description="MmeI-like DNA-methyltransferase" evidence="9">
    <location>
        <begin position="332"/>
        <end position="595"/>
    </location>
</feature>
<dbReference type="Pfam" id="PF20473">
    <property type="entry name" value="MmeI_Mtase"/>
    <property type="match status" value="1"/>
</dbReference>
<dbReference type="PROSITE" id="PS00092">
    <property type="entry name" value="N6_MTASE"/>
    <property type="match status" value="1"/>
</dbReference>
<feature type="domain" description="MmeI-like C-terminal" evidence="8">
    <location>
        <begin position="824"/>
        <end position="901"/>
    </location>
</feature>
<dbReference type="EC" id="2.1.1.72" evidence="1"/>
<accession>A0A0G0DRE2</accession>
<organism evidence="10 11">
    <name type="scientific">Candidatus Nomurabacteria bacterium GW2011_GWE1_35_16</name>
    <dbReference type="NCBI Taxonomy" id="1618761"/>
    <lineage>
        <taxon>Bacteria</taxon>
        <taxon>Candidatus Nomuraibacteriota</taxon>
    </lineage>
</organism>
<keyword evidence="2" id="KW-0489">Methyltransferase</keyword>
<dbReference type="InterPro" id="IPR002052">
    <property type="entry name" value="DNA_methylase_N6_adenine_CS"/>
</dbReference>